<dbReference type="AlphaFoldDB" id="E6V9P4"/>
<feature type="signal peptide" evidence="2">
    <location>
        <begin position="1"/>
        <end position="35"/>
    </location>
</feature>
<dbReference type="PIRSF" id="PIRSF017082">
    <property type="entry name" value="YflP"/>
    <property type="match status" value="1"/>
</dbReference>
<dbReference type="KEGG" id="vpe:Varpa_0874"/>
<dbReference type="Proteomes" id="UP000008917">
    <property type="component" value="Chromosome"/>
</dbReference>
<dbReference type="InterPro" id="IPR042100">
    <property type="entry name" value="Bug_dom1"/>
</dbReference>
<dbReference type="EMBL" id="CP002417">
    <property type="protein sequence ID" value="ADU35092.1"/>
    <property type="molecule type" value="Genomic_DNA"/>
</dbReference>
<sequence length="336" mass="35575">MASPVSRSAFRSLRNPVRRALVALALPLIAGSAFAQAWPAKPITLIVPFPPGGPTDVASRIVAQKMSVALKQNIVIDNRSGASGTVGAAAAARAPSDGYTFVMLATPTLLASHLYGPTSYDIFKNFTPVGSVYDLPIVLVVNPKSLPDVTTLQGLIAKAKAEGGKLNYTTAGAGSFGHLTTEQLKTIGKFDMQHVPYRGSAPAVTDLIGGQVPAMFSDLVAVLPHIRAEKLRAIAVGSGQRVSLLPDVKTVAEQGFPGFDATSWGGLLAPAGTPKNVIDRMSAELKTALADKQVQEKLESVGSFAAYRTPEQTGTRMRQDFERWGKVIRDNKITNQ</sequence>
<dbReference type="STRING" id="595537.Varpa_0874"/>
<accession>E6V9P4</accession>
<evidence type="ECO:0000313" key="3">
    <source>
        <dbReference type="EMBL" id="ADU35092.1"/>
    </source>
</evidence>
<dbReference type="HOGENOM" id="CLU_045683_0_0_4"/>
<evidence type="ECO:0008006" key="5">
    <source>
        <dbReference type="Google" id="ProtNLM"/>
    </source>
</evidence>
<dbReference type="CDD" id="cd13578">
    <property type="entry name" value="PBP2_Bug27"/>
    <property type="match status" value="1"/>
</dbReference>
<dbReference type="SUPFAM" id="SSF53850">
    <property type="entry name" value="Periplasmic binding protein-like II"/>
    <property type="match status" value="1"/>
</dbReference>
<proteinExistence type="inferred from homology"/>
<reference evidence="4" key="1">
    <citation type="submission" date="2010-12" db="EMBL/GenBank/DDBJ databases">
        <title>Complete sequence of Variovorax paradoxus EPS.</title>
        <authorList>
            <consortium name="US DOE Joint Genome Institute"/>
            <person name="Lucas S."/>
            <person name="Copeland A."/>
            <person name="Lapidus A."/>
            <person name="Cheng J.-F."/>
            <person name="Goodwin L."/>
            <person name="Pitluck S."/>
            <person name="Teshima H."/>
            <person name="Detter J.C."/>
            <person name="Han C."/>
            <person name="Tapia R."/>
            <person name="Land M."/>
            <person name="Hauser L."/>
            <person name="Kyrpides N."/>
            <person name="Ivanova N."/>
            <person name="Ovchinnikova G."/>
            <person name="Orwin P."/>
            <person name="Han J.-I.G."/>
            <person name="Woyke T."/>
        </authorList>
    </citation>
    <scope>NUCLEOTIDE SEQUENCE [LARGE SCALE GENOMIC DNA]</scope>
    <source>
        <strain evidence="4">EPS</strain>
    </source>
</reference>
<dbReference type="OrthoDB" id="8678477at2"/>
<evidence type="ECO:0000256" key="2">
    <source>
        <dbReference type="SAM" id="SignalP"/>
    </source>
</evidence>
<dbReference type="InterPro" id="IPR005064">
    <property type="entry name" value="BUG"/>
</dbReference>
<dbReference type="PANTHER" id="PTHR42928:SF5">
    <property type="entry name" value="BLR1237 PROTEIN"/>
    <property type="match status" value="1"/>
</dbReference>
<gene>
    <name evidence="3" type="ordered locus">Varpa_0874</name>
</gene>
<feature type="chain" id="PRO_5003210479" description="Tripartite tricarboxylate transporter substrate binding protein" evidence="2">
    <location>
        <begin position="36"/>
        <end position="336"/>
    </location>
</feature>
<comment type="similarity">
    <text evidence="1">Belongs to the UPF0065 (bug) family.</text>
</comment>
<dbReference type="RefSeq" id="WP_013539337.1">
    <property type="nucleotide sequence ID" value="NC_014931.1"/>
</dbReference>
<evidence type="ECO:0000313" key="4">
    <source>
        <dbReference type="Proteomes" id="UP000008917"/>
    </source>
</evidence>
<keyword evidence="2" id="KW-0732">Signal</keyword>
<dbReference type="PANTHER" id="PTHR42928">
    <property type="entry name" value="TRICARBOXYLATE-BINDING PROTEIN"/>
    <property type="match status" value="1"/>
</dbReference>
<dbReference type="eggNOG" id="COG3181">
    <property type="taxonomic scope" value="Bacteria"/>
</dbReference>
<evidence type="ECO:0000256" key="1">
    <source>
        <dbReference type="ARBA" id="ARBA00006987"/>
    </source>
</evidence>
<dbReference type="Gene3D" id="3.40.190.150">
    <property type="entry name" value="Bordetella uptake gene, domain 1"/>
    <property type="match status" value="1"/>
</dbReference>
<dbReference type="Pfam" id="PF03401">
    <property type="entry name" value="TctC"/>
    <property type="match status" value="1"/>
</dbReference>
<reference evidence="3 4" key="2">
    <citation type="journal article" date="2013" name="Genome Announc.">
        <title>Genome of the Root-Associated Plant Growth-Promoting Bacterium Variovorax paradoxus Strain EPS.</title>
        <authorList>
            <person name="Han J.I."/>
            <person name="Spain J.C."/>
            <person name="Leadbetter J.R."/>
            <person name="Ovchinnikova G."/>
            <person name="Goodwin L.A."/>
            <person name="Han C.S."/>
            <person name="Woyke T."/>
            <person name="Davenport K.W."/>
            <person name="Orwin P.M."/>
        </authorList>
    </citation>
    <scope>NUCLEOTIDE SEQUENCE [LARGE SCALE GENOMIC DNA]</scope>
    <source>
        <strain evidence="3 4">EPS</strain>
    </source>
</reference>
<protein>
    <recommendedName>
        <fullName evidence="5">Tripartite tricarboxylate transporter substrate binding protein</fullName>
    </recommendedName>
</protein>
<dbReference type="Gene3D" id="3.40.190.10">
    <property type="entry name" value="Periplasmic binding protein-like II"/>
    <property type="match status" value="1"/>
</dbReference>
<organism evidence="3 4">
    <name type="scientific">Variovorax paradoxus (strain EPS)</name>
    <dbReference type="NCBI Taxonomy" id="595537"/>
    <lineage>
        <taxon>Bacteria</taxon>
        <taxon>Pseudomonadati</taxon>
        <taxon>Pseudomonadota</taxon>
        <taxon>Betaproteobacteria</taxon>
        <taxon>Burkholderiales</taxon>
        <taxon>Comamonadaceae</taxon>
        <taxon>Variovorax</taxon>
    </lineage>
</organism>
<name>E6V9P4_VARPE</name>